<feature type="transmembrane region" description="Helical" evidence="1">
    <location>
        <begin position="351"/>
        <end position="375"/>
    </location>
</feature>
<dbReference type="EMBL" id="CATOUU010000900">
    <property type="protein sequence ID" value="CAI9958020.1"/>
    <property type="molecule type" value="Genomic_DNA"/>
</dbReference>
<evidence type="ECO:0000313" key="4">
    <source>
        <dbReference type="EMBL" id="CAL6111684.1"/>
    </source>
</evidence>
<organism evidence="3">
    <name type="scientific">Hexamita inflata</name>
    <dbReference type="NCBI Taxonomy" id="28002"/>
    <lineage>
        <taxon>Eukaryota</taxon>
        <taxon>Metamonada</taxon>
        <taxon>Diplomonadida</taxon>
        <taxon>Hexamitidae</taxon>
        <taxon>Hexamitinae</taxon>
        <taxon>Hexamita</taxon>
    </lineage>
</organism>
<reference evidence="4 6" key="2">
    <citation type="submission" date="2024-07" db="EMBL/GenBank/DDBJ databases">
        <authorList>
            <person name="Akdeniz Z."/>
        </authorList>
    </citation>
    <scope>NUCLEOTIDE SEQUENCE [LARGE SCALE GENOMIC DNA]</scope>
</reference>
<dbReference type="EMBL" id="CATOUU010000900">
    <property type="protein sequence ID" value="CAI9958021.1"/>
    <property type="molecule type" value="Genomic_DNA"/>
</dbReference>
<keyword evidence="6" id="KW-1185">Reference proteome</keyword>
<proteinExistence type="predicted"/>
<dbReference type="EMBL" id="CAXDID020000716">
    <property type="protein sequence ID" value="CAL6111684.1"/>
    <property type="molecule type" value="Genomic_DNA"/>
</dbReference>
<evidence type="ECO:0000313" key="6">
    <source>
        <dbReference type="Proteomes" id="UP001642409"/>
    </source>
</evidence>
<reference evidence="3" key="1">
    <citation type="submission" date="2023-06" db="EMBL/GenBank/DDBJ databases">
        <authorList>
            <person name="Kurt Z."/>
        </authorList>
    </citation>
    <scope>NUCLEOTIDE SEQUENCE</scope>
</reference>
<keyword evidence="1" id="KW-0472">Membrane</keyword>
<dbReference type="EMBL" id="CAXDID020000716">
    <property type="protein sequence ID" value="CAL6111685.1"/>
    <property type="molecule type" value="Genomic_DNA"/>
</dbReference>
<evidence type="ECO:0000256" key="1">
    <source>
        <dbReference type="SAM" id="Phobius"/>
    </source>
</evidence>
<accession>A0AA86QEY4</accession>
<gene>
    <name evidence="2" type="ORF">HINF_LOCUS45665</name>
    <name evidence="3" type="ORF">HINF_LOCUS45666</name>
    <name evidence="4" type="ORF">HINF_LOCUS76556</name>
    <name evidence="5" type="ORF">HINF_LOCUS76557</name>
</gene>
<keyword evidence="1" id="KW-0812">Transmembrane</keyword>
<dbReference type="Proteomes" id="UP001642409">
    <property type="component" value="Unassembled WGS sequence"/>
</dbReference>
<dbReference type="AlphaFoldDB" id="A0AA86QEY4"/>
<evidence type="ECO:0000313" key="5">
    <source>
        <dbReference type="EMBL" id="CAL6111685.1"/>
    </source>
</evidence>
<evidence type="ECO:0000313" key="2">
    <source>
        <dbReference type="EMBL" id="CAI9958020.1"/>
    </source>
</evidence>
<comment type="caution">
    <text evidence="3">The sequence shown here is derived from an EMBL/GenBank/DDBJ whole genome shotgun (WGS) entry which is preliminary data.</text>
</comment>
<name>A0AA86QEY4_9EUKA</name>
<evidence type="ECO:0000313" key="3">
    <source>
        <dbReference type="EMBL" id="CAI9958021.1"/>
    </source>
</evidence>
<keyword evidence="1" id="KW-1133">Transmembrane helix</keyword>
<sequence length="395" mass="45338">MLIVCVLAGEWPKIVNSITFNHSMLSDFVQAYESVLIEHKTQVINFVTNIQGLHNDILQNTTTFCGYDSMCHKFVEITNLTDNDFTLFNAYIEVVLDQMVSFHKENNNTVFGYSLSVNTNYPNARLVYDFLIDASVEYISQQDGNQYTALSVAGFEGFFALKTKTYAVGFVNDFGYVKVLPSYDESQFVQRVSKVHVTFGYQLLELVDQNKKENVLSFLQTMAYGYETNYIIAFIDFNNASGTDFYALKDDYRRNDSYANQVQSSCRYADNKSKDDRIAKMEKRMSKLEQGCNISSFNDFLLHSPFRNEYTAIIGAYQEDTEMVFLQQCVSIISGKEVDNCKENKNGSNTWWIILLCCLLAVFVIVAVIWVFFCIKSKQRQGYEQPDNDQYDVSA</sequence>
<protein>
    <submittedName>
        <fullName evidence="3">Uncharacterized protein</fullName>
    </submittedName>
</protein>